<dbReference type="Proteomes" id="UP001202281">
    <property type="component" value="Unassembled WGS sequence"/>
</dbReference>
<dbReference type="Gene3D" id="3.30.70.1230">
    <property type="entry name" value="Nucleotide cyclase"/>
    <property type="match status" value="1"/>
</dbReference>
<accession>A0ABT0BQX4</accession>
<sequence>MKHKVVAFLDILGWKELVALAERDAAAAQLVQIALQIMRETPCYNPHHGVYFSTFSDSLLISADPTPGGLSAVLQISELVSMNLISQCERLVRGGIVLGPLTHNEKGEWGSALASAHQLCELKGAPGRVACSDEVAQLIEEVYQDSSKQLLRSHRVRGKTEHYINTLWHFEYPDPRNPRPGQLVLEGEAGRIVALIERSLASHNPAKVQRKWLWFRAAWNRSVRRNGVLAKVVRRGSVASEAGGPGRSAK</sequence>
<dbReference type="RefSeq" id="WP_243921122.1">
    <property type="nucleotide sequence ID" value="NZ_JALHLG010000014.1"/>
</dbReference>
<dbReference type="EMBL" id="JALHLG010000014">
    <property type="protein sequence ID" value="MCJ2187447.1"/>
    <property type="molecule type" value="Genomic_DNA"/>
</dbReference>
<evidence type="ECO:0000313" key="1">
    <source>
        <dbReference type="EMBL" id="MCJ2187447.1"/>
    </source>
</evidence>
<comment type="caution">
    <text evidence="1">The sequence shown here is derived from an EMBL/GenBank/DDBJ whole genome shotgun (WGS) entry which is preliminary data.</text>
</comment>
<evidence type="ECO:0000313" key="2">
    <source>
        <dbReference type="Proteomes" id="UP001202281"/>
    </source>
</evidence>
<dbReference type="InterPro" id="IPR029787">
    <property type="entry name" value="Nucleotide_cyclase"/>
</dbReference>
<proteinExistence type="predicted"/>
<keyword evidence="2" id="KW-1185">Reference proteome</keyword>
<evidence type="ECO:0008006" key="3">
    <source>
        <dbReference type="Google" id="ProtNLM"/>
    </source>
</evidence>
<gene>
    <name evidence="1" type="ORF">MTR66_11565</name>
</gene>
<name>A0ABT0BQX4_9SPHN</name>
<organism evidence="1 2">
    <name type="scientific">Novosphingobium beihaiensis</name>
    <dbReference type="NCBI Taxonomy" id="2930389"/>
    <lineage>
        <taxon>Bacteria</taxon>
        <taxon>Pseudomonadati</taxon>
        <taxon>Pseudomonadota</taxon>
        <taxon>Alphaproteobacteria</taxon>
        <taxon>Sphingomonadales</taxon>
        <taxon>Sphingomonadaceae</taxon>
        <taxon>Novosphingobium</taxon>
    </lineage>
</organism>
<dbReference type="SUPFAM" id="SSF55073">
    <property type="entry name" value="Nucleotide cyclase"/>
    <property type="match status" value="1"/>
</dbReference>
<protein>
    <recommendedName>
        <fullName evidence="3">Guanylate cyclase domain-containing protein</fullName>
    </recommendedName>
</protein>
<reference evidence="1 2" key="1">
    <citation type="submission" date="2022-04" db="EMBL/GenBank/DDBJ databases">
        <title>Identification of a novel bacterium isolated from mangrove sediments.</title>
        <authorList>
            <person name="Pan X."/>
        </authorList>
    </citation>
    <scope>NUCLEOTIDE SEQUENCE [LARGE SCALE GENOMIC DNA]</scope>
    <source>
        <strain evidence="1 2">B2638</strain>
    </source>
</reference>